<keyword evidence="2" id="KW-0732">Signal</keyword>
<gene>
    <name evidence="4" type="ORF">FHR38_005420</name>
</gene>
<name>A0A7W7SVE9_9ACTN</name>
<evidence type="ECO:0000256" key="2">
    <source>
        <dbReference type="SAM" id="SignalP"/>
    </source>
</evidence>
<feature type="chain" id="PRO_5038409436" description="Septum formation-related domain-containing protein" evidence="2">
    <location>
        <begin position="23"/>
        <end position="296"/>
    </location>
</feature>
<dbReference type="EMBL" id="JACHJW010000001">
    <property type="protein sequence ID" value="MBB4961687.1"/>
    <property type="molecule type" value="Genomic_DNA"/>
</dbReference>
<protein>
    <recommendedName>
        <fullName evidence="3">Septum formation-related domain-containing protein</fullName>
    </recommendedName>
</protein>
<proteinExistence type="predicted"/>
<dbReference type="Pfam" id="PF13845">
    <property type="entry name" value="Septum_form"/>
    <property type="match status" value="1"/>
</dbReference>
<sequence length="296" mass="32039">MRRWLTLGALGAVAALALTGCANPGGVDGDLTDDWAAIGEAKIFTPEGGTCHLDFTEVGYRSAYNPVDCGQSHRMETLHLGTFTGEDAARTSPPPSDSPSMRTARKECDTKVAEVLGGDWRSARLELDIVLPSPQGWNGGARWFRCDMSENKSLDDPGFTLRSSSLKGALNSPSDLSLGCYNPKVVKDELDSMTPVACTAKHRAEFVGIYQAPDTSFDAMTKDSTRTHRECLGVIAKYVGVPNNGDMKYRAGTIYYPPSEENWEAGERGIRCFLWLSSRDMTKSVKGGGTKALPVN</sequence>
<organism evidence="4 5">
    <name type="scientific">Micromonospora polyrhachis</name>
    <dbReference type="NCBI Taxonomy" id="1282883"/>
    <lineage>
        <taxon>Bacteria</taxon>
        <taxon>Bacillati</taxon>
        <taxon>Actinomycetota</taxon>
        <taxon>Actinomycetes</taxon>
        <taxon>Micromonosporales</taxon>
        <taxon>Micromonosporaceae</taxon>
        <taxon>Micromonospora</taxon>
    </lineage>
</organism>
<dbReference type="InterPro" id="IPR026004">
    <property type="entry name" value="Septum_form"/>
</dbReference>
<evidence type="ECO:0000313" key="4">
    <source>
        <dbReference type="EMBL" id="MBB4961687.1"/>
    </source>
</evidence>
<evidence type="ECO:0000256" key="1">
    <source>
        <dbReference type="SAM" id="MobiDB-lite"/>
    </source>
</evidence>
<keyword evidence="5" id="KW-1185">Reference proteome</keyword>
<reference evidence="4 5" key="1">
    <citation type="submission" date="2020-08" db="EMBL/GenBank/DDBJ databases">
        <title>Sequencing the genomes of 1000 actinobacteria strains.</title>
        <authorList>
            <person name="Klenk H.-P."/>
        </authorList>
    </citation>
    <scope>NUCLEOTIDE SEQUENCE [LARGE SCALE GENOMIC DNA]</scope>
    <source>
        <strain evidence="4 5">DSM 45886</strain>
    </source>
</reference>
<feature type="region of interest" description="Disordered" evidence="1">
    <location>
        <begin position="82"/>
        <end position="106"/>
    </location>
</feature>
<dbReference type="Proteomes" id="UP000578819">
    <property type="component" value="Unassembled WGS sequence"/>
</dbReference>
<dbReference type="AlphaFoldDB" id="A0A7W7SVE9"/>
<comment type="caution">
    <text evidence="4">The sequence shown here is derived from an EMBL/GenBank/DDBJ whole genome shotgun (WGS) entry which is preliminary data.</text>
</comment>
<evidence type="ECO:0000313" key="5">
    <source>
        <dbReference type="Proteomes" id="UP000578819"/>
    </source>
</evidence>
<feature type="domain" description="Septum formation-related" evidence="3">
    <location>
        <begin position="49"/>
        <end position="272"/>
    </location>
</feature>
<dbReference type="RefSeq" id="WP_184537390.1">
    <property type="nucleotide sequence ID" value="NZ_JACHJW010000001.1"/>
</dbReference>
<feature type="signal peptide" evidence="2">
    <location>
        <begin position="1"/>
        <end position="22"/>
    </location>
</feature>
<accession>A0A7W7SVE9</accession>
<evidence type="ECO:0000259" key="3">
    <source>
        <dbReference type="Pfam" id="PF13845"/>
    </source>
</evidence>
<dbReference type="PROSITE" id="PS51257">
    <property type="entry name" value="PROKAR_LIPOPROTEIN"/>
    <property type="match status" value="1"/>
</dbReference>